<name>A0A5S9PLE6_9GAMM</name>
<comment type="subcellular location">
    <subcellularLocation>
        <location evidence="6">Cell membrane</location>
        <topology evidence="6">Multi-pass membrane protein</topology>
    </subcellularLocation>
    <subcellularLocation>
        <location evidence="1">Membrane</location>
    </subcellularLocation>
</comment>
<dbReference type="Proteomes" id="UP000439591">
    <property type="component" value="Unassembled WGS sequence"/>
</dbReference>
<comment type="caution">
    <text evidence="6">Lacks conserved residue(s) required for the propagation of feature annotation.</text>
</comment>
<evidence type="ECO:0000313" key="10">
    <source>
        <dbReference type="Proteomes" id="UP000439591"/>
    </source>
</evidence>
<dbReference type="OrthoDB" id="9789940at2"/>
<evidence type="ECO:0000256" key="2">
    <source>
        <dbReference type="ARBA" id="ARBA00007165"/>
    </source>
</evidence>
<dbReference type="CDD" id="cd06662">
    <property type="entry name" value="SURF1"/>
    <property type="match status" value="1"/>
</dbReference>
<evidence type="ECO:0000256" key="1">
    <source>
        <dbReference type="ARBA" id="ARBA00004370"/>
    </source>
</evidence>
<proteinExistence type="inferred from homology"/>
<dbReference type="PANTHER" id="PTHR23427">
    <property type="entry name" value="SURFEIT LOCUS PROTEIN"/>
    <property type="match status" value="1"/>
</dbReference>
<dbReference type="PANTHER" id="PTHR23427:SF2">
    <property type="entry name" value="SURFEIT LOCUS PROTEIN 1"/>
    <property type="match status" value="1"/>
</dbReference>
<evidence type="ECO:0000256" key="4">
    <source>
        <dbReference type="ARBA" id="ARBA00022989"/>
    </source>
</evidence>
<dbReference type="PROSITE" id="PS51257">
    <property type="entry name" value="PROKAR_LIPOPROTEIN"/>
    <property type="match status" value="1"/>
</dbReference>
<dbReference type="InterPro" id="IPR045214">
    <property type="entry name" value="Surf1/Surf4"/>
</dbReference>
<feature type="transmembrane region" description="Helical" evidence="6">
    <location>
        <begin position="209"/>
        <end position="229"/>
    </location>
</feature>
<evidence type="ECO:0000256" key="6">
    <source>
        <dbReference type="RuleBase" id="RU363076"/>
    </source>
</evidence>
<dbReference type="InterPro" id="IPR002994">
    <property type="entry name" value="Surf1/Shy1"/>
</dbReference>
<dbReference type="PROSITE" id="PS50895">
    <property type="entry name" value="SURF1"/>
    <property type="match status" value="1"/>
</dbReference>
<keyword evidence="5 6" id="KW-0472">Membrane</keyword>
<dbReference type="Pfam" id="PF02104">
    <property type="entry name" value="SURF1"/>
    <property type="match status" value="1"/>
</dbReference>
<dbReference type="EMBL" id="CACSIM010000003">
    <property type="protein sequence ID" value="CAA0104805.1"/>
    <property type="molecule type" value="Genomic_DNA"/>
</dbReference>
<protein>
    <recommendedName>
        <fullName evidence="6">SURF1-like protein</fullName>
    </recommendedName>
</protein>
<gene>
    <name evidence="8" type="ORF">IHBHHGIJ_02814</name>
    <name evidence="7" type="ORF">KFEGEMFD_02186</name>
</gene>
<dbReference type="GO" id="GO:0005886">
    <property type="term" value="C:plasma membrane"/>
    <property type="evidence" value="ECO:0007669"/>
    <property type="project" value="UniProtKB-SubCell"/>
</dbReference>
<accession>A0A5S9PLE6</accession>
<dbReference type="AlphaFoldDB" id="A0A5S9PLE6"/>
<dbReference type="Proteomes" id="UP000435877">
    <property type="component" value="Unassembled WGS sequence"/>
</dbReference>
<sequence length="249" mass="28716">MASKQNRLQWQLDWKSALAITLMLPVLVSLGCWQLERADEKRDLLSDFEERRLLPAVNIAELTNYPNYRPVYALGEFDESRYWLLDNRINQGRFGYEIMAVFKLNNGRELLVDRGWVEGDASRRTLPAINTPSGVVKVTGELYRSVEKNFSLGEEQQLSDWPRRQQWLDIDAANQEFPSLLTTSLRLDSNSPGALQIKRMVVNVTPAKHTGYAVQWFGMALALGIIFILRNSNLVQWYQHRKDTENNGQ</sequence>
<keyword evidence="4 6" id="KW-1133">Transmembrane helix</keyword>
<comment type="similarity">
    <text evidence="2 6">Belongs to the SURF1 family.</text>
</comment>
<evidence type="ECO:0000313" key="8">
    <source>
        <dbReference type="EMBL" id="CAA0105101.1"/>
    </source>
</evidence>
<keyword evidence="9" id="KW-1185">Reference proteome</keyword>
<organism evidence="8 9">
    <name type="scientific">Zhongshania aliphaticivorans</name>
    <dbReference type="NCBI Taxonomy" id="1470434"/>
    <lineage>
        <taxon>Bacteria</taxon>
        <taxon>Pseudomonadati</taxon>
        <taxon>Pseudomonadota</taxon>
        <taxon>Gammaproteobacteria</taxon>
        <taxon>Cellvibrionales</taxon>
        <taxon>Spongiibacteraceae</taxon>
        <taxon>Zhongshania</taxon>
    </lineage>
</organism>
<evidence type="ECO:0000256" key="5">
    <source>
        <dbReference type="ARBA" id="ARBA00023136"/>
    </source>
</evidence>
<reference evidence="9 10" key="1">
    <citation type="submission" date="2019-11" db="EMBL/GenBank/DDBJ databases">
        <authorList>
            <person name="Holert J."/>
        </authorList>
    </citation>
    <scope>NUCLEOTIDE SEQUENCE [LARGE SCALE GENOMIC DNA]</scope>
    <source>
        <strain evidence="7">BC3_2A</strain>
        <strain evidence="8">SB11_1A</strain>
    </source>
</reference>
<keyword evidence="3 6" id="KW-0812">Transmembrane</keyword>
<dbReference type="RefSeq" id="WP_159269518.1">
    <property type="nucleotide sequence ID" value="NZ_CACSIK010000002.1"/>
</dbReference>
<evidence type="ECO:0000256" key="3">
    <source>
        <dbReference type="ARBA" id="ARBA00022692"/>
    </source>
</evidence>
<evidence type="ECO:0000313" key="9">
    <source>
        <dbReference type="Proteomes" id="UP000435877"/>
    </source>
</evidence>
<dbReference type="EMBL" id="CACSIK010000002">
    <property type="protein sequence ID" value="CAA0105101.1"/>
    <property type="molecule type" value="Genomic_DNA"/>
</dbReference>
<keyword evidence="6" id="KW-1003">Cell membrane</keyword>
<evidence type="ECO:0000313" key="7">
    <source>
        <dbReference type="EMBL" id="CAA0104805.1"/>
    </source>
</evidence>